<evidence type="ECO:0000313" key="1">
    <source>
        <dbReference type="EMBL" id="MBD2316645.1"/>
    </source>
</evidence>
<dbReference type="EMBL" id="JACJQY010000008">
    <property type="protein sequence ID" value="MBD2316645.1"/>
    <property type="molecule type" value="Genomic_DNA"/>
</dbReference>
<proteinExistence type="predicted"/>
<comment type="caution">
    <text evidence="1">The sequence shown here is derived from an EMBL/GenBank/DDBJ whole genome shotgun (WGS) entry which is preliminary data.</text>
</comment>
<accession>A0ABR8C8F6</accession>
<protein>
    <submittedName>
        <fullName evidence="1">Uncharacterized protein</fullName>
    </submittedName>
</protein>
<organism evidence="1 2">
    <name type="scientific">Phormidium tenue FACHB-1050</name>
    <dbReference type="NCBI Taxonomy" id="2692857"/>
    <lineage>
        <taxon>Bacteria</taxon>
        <taxon>Bacillati</taxon>
        <taxon>Cyanobacteriota</taxon>
        <taxon>Cyanophyceae</taxon>
        <taxon>Oscillatoriophycideae</taxon>
        <taxon>Oscillatoriales</taxon>
        <taxon>Oscillatoriaceae</taxon>
        <taxon>Phormidium</taxon>
    </lineage>
</organism>
<evidence type="ECO:0000313" key="2">
    <source>
        <dbReference type="Proteomes" id="UP000618445"/>
    </source>
</evidence>
<reference evidence="1 2" key="1">
    <citation type="journal article" date="2020" name="ISME J.">
        <title>Comparative genomics reveals insights into cyanobacterial evolution and habitat adaptation.</title>
        <authorList>
            <person name="Chen M.Y."/>
            <person name="Teng W.K."/>
            <person name="Zhao L."/>
            <person name="Hu C.X."/>
            <person name="Zhou Y.K."/>
            <person name="Han B.P."/>
            <person name="Song L.R."/>
            <person name="Shu W.S."/>
        </authorList>
    </citation>
    <scope>NUCLEOTIDE SEQUENCE [LARGE SCALE GENOMIC DNA]</scope>
    <source>
        <strain evidence="1 2">FACHB-1050</strain>
    </source>
</reference>
<gene>
    <name evidence="1" type="ORF">H6G05_07265</name>
</gene>
<dbReference type="Proteomes" id="UP000618445">
    <property type="component" value="Unassembled WGS sequence"/>
</dbReference>
<name>A0ABR8C8F6_9CYAN</name>
<dbReference type="RefSeq" id="WP_190577533.1">
    <property type="nucleotide sequence ID" value="NZ_CAWPQU010000078.1"/>
</dbReference>
<keyword evidence="2" id="KW-1185">Reference proteome</keyword>
<sequence length="279" mass="28697">MAATDIASRQIRDGAITDAKVAAGANIATSKLADGADFVQRDGTVAFTANQSMGGFKLTSLGAPTPASSDAARISDVEAAIAGLNSAYKYRTVRVASTGNVTISNPATSTFDGVTLTSGDPLLGSILLKNQSTASENGLYLFNGSGSALTRLSNSDAWNEFPGSLVFVNEGTVNANTRWQCTSDDGGTLGSTAIAYTQDVSGGLSSSNFVDKETPSGSINGSNTTFTLANTPTTGSEHVYLNGLLQESGAGNDYTISTNTITMLTAPISGDKIRVSYRR</sequence>